<dbReference type="STRING" id="1045774.SAMN05421872_10867"/>
<evidence type="ECO:0000313" key="1">
    <source>
        <dbReference type="EMBL" id="SDD43875.1"/>
    </source>
</evidence>
<proteinExistence type="predicted"/>
<protein>
    <submittedName>
        <fullName evidence="1">Uncharacterized protein</fullName>
    </submittedName>
</protein>
<dbReference type="RefSeq" id="WP_139175552.1">
    <property type="nucleotide sequence ID" value="NZ_FMZM01000008.1"/>
</dbReference>
<organism evidence="1 2">
    <name type="scientific">Nocardioides lianchengensis</name>
    <dbReference type="NCBI Taxonomy" id="1045774"/>
    <lineage>
        <taxon>Bacteria</taxon>
        <taxon>Bacillati</taxon>
        <taxon>Actinomycetota</taxon>
        <taxon>Actinomycetes</taxon>
        <taxon>Propionibacteriales</taxon>
        <taxon>Nocardioidaceae</taxon>
        <taxon>Nocardioides</taxon>
    </lineage>
</organism>
<dbReference type="EMBL" id="FMZM01000008">
    <property type="protein sequence ID" value="SDD43875.1"/>
    <property type="molecule type" value="Genomic_DNA"/>
</dbReference>
<gene>
    <name evidence="1" type="ORF">SAMN05421872_10867</name>
</gene>
<dbReference type="Proteomes" id="UP000199034">
    <property type="component" value="Unassembled WGS sequence"/>
</dbReference>
<sequence length="159" mass="16719">MGQARGNRTRRRSRLGQVGRWVALLVTLAGLFAMHGMADHGTASHGAMPGMGSAETVVTTSAPTTPHGEAHPDMRAAPSSEQIGPADGGTHEQPEQMGLLGLCLAILAALFALCASRMWALGRTMLAALLPAGRSTAPGWFRARDPVPPDLFQLSIQRC</sequence>
<evidence type="ECO:0000313" key="2">
    <source>
        <dbReference type="Proteomes" id="UP000199034"/>
    </source>
</evidence>
<accession>A0A1G6UTK7</accession>
<reference evidence="1 2" key="1">
    <citation type="submission" date="2016-10" db="EMBL/GenBank/DDBJ databases">
        <authorList>
            <person name="de Groot N.N."/>
        </authorList>
    </citation>
    <scope>NUCLEOTIDE SEQUENCE [LARGE SCALE GENOMIC DNA]</scope>
    <source>
        <strain evidence="1 2">CGMCC 4.6858</strain>
    </source>
</reference>
<keyword evidence="2" id="KW-1185">Reference proteome</keyword>
<dbReference type="AlphaFoldDB" id="A0A1G6UTK7"/>
<name>A0A1G6UTK7_9ACTN</name>